<dbReference type="GO" id="GO:0016075">
    <property type="term" value="P:rRNA catabolic process"/>
    <property type="evidence" value="ECO:0007669"/>
    <property type="project" value="TreeGrafter"/>
</dbReference>
<evidence type="ECO:0000313" key="1">
    <source>
        <dbReference type="EMBL" id="KAA9346064.1"/>
    </source>
</evidence>
<protein>
    <submittedName>
        <fullName evidence="1">Type II toxin-antitoxin system PemK/MazF family toxin</fullName>
    </submittedName>
</protein>
<proteinExistence type="predicted"/>
<dbReference type="InterPro" id="IPR003477">
    <property type="entry name" value="PemK-like"/>
</dbReference>
<reference evidence="1 2" key="1">
    <citation type="submission" date="2019-09" db="EMBL/GenBank/DDBJ databases">
        <title>Genome sequence of Adhaeribacter sp. M2.</title>
        <authorList>
            <person name="Srinivasan S."/>
        </authorList>
    </citation>
    <scope>NUCLEOTIDE SEQUENCE [LARGE SCALE GENOMIC DNA]</scope>
    <source>
        <strain evidence="1 2">M2</strain>
    </source>
</reference>
<name>A0A5N1J5T0_9BACT</name>
<dbReference type="PANTHER" id="PTHR33988">
    <property type="entry name" value="ENDORIBONUCLEASE MAZF-RELATED"/>
    <property type="match status" value="1"/>
</dbReference>
<dbReference type="GO" id="GO:0004521">
    <property type="term" value="F:RNA endonuclease activity"/>
    <property type="evidence" value="ECO:0007669"/>
    <property type="project" value="TreeGrafter"/>
</dbReference>
<comment type="caution">
    <text evidence="1">The sequence shown here is derived from an EMBL/GenBank/DDBJ whole genome shotgun (WGS) entry which is preliminary data.</text>
</comment>
<evidence type="ECO:0000313" key="2">
    <source>
        <dbReference type="Proteomes" id="UP000326570"/>
    </source>
</evidence>
<dbReference type="RefSeq" id="WP_150902207.1">
    <property type="nucleotide sequence ID" value="NZ_VTWT01000001.1"/>
</dbReference>
<sequence length="111" mass="12621">MSFQQGDIVWVDFPFTDGTQTKPRPALVISNEVVNDTGDYILIQITSKVKKDGLSLELTSEDYQEAPLEIKSFIRFHKIFILNESLILSKKTAITKTFKEKVIDSILSLLK</sequence>
<accession>A0A5N1J5T0</accession>
<dbReference type="GO" id="GO:0003677">
    <property type="term" value="F:DNA binding"/>
    <property type="evidence" value="ECO:0007669"/>
    <property type="project" value="InterPro"/>
</dbReference>
<organism evidence="1 2">
    <name type="scientific">Adhaeribacter soli</name>
    <dbReference type="NCBI Taxonomy" id="2607655"/>
    <lineage>
        <taxon>Bacteria</taxon>
        <taxon>Pseudomonadati</taxon>
        <taxon>Bacteroidota</taxon>
        <taxon>Cytophagia</taxon>
        <taxon>Cytophagales</taxon>
        <taxon>Hymenobacteraceae</taxon>
        <taxon>Adhaeribacter</taxon>
    </lineage>
</organism>
<dbReference type="InterPro" id="IPR011067">
    <property type="entry name" value="Plasmid_toxin/cell-grow_inhib"/>
</dbReference>
<dbReference type="EMBL" id="VTWT01000001">
    <property type="protein sequence ID" value="KAA9346064.1"/>
    <property type="molecule type" value="Genomic_DNA"/>
</dbReference>
<dbReference type="AlphaFoldDB" id="A0A5N1J5T0"/>
<dbReference type="Pfam" id="PF02452">
    <property type="entry name" value="PemK_toxin"/>
    <property type="match status" value="1"/>
</dbReference>
<dbReference type="SUPFAM" id="SSF50118">
    <property type="entry name" value="Cell growth inhibitor/plasmid maintenance toxic component"/>
    <property type="match status" value="1"/>
</dbReference>
<dbReference type="GO" id="GO:0006402">
    <property type="term" value="P:mRNA catabolic process"/>
    <property type="evidence" value="ECO:0007669"/>
    <property type="project" value="TreeGrafter"/>
</dbReference>
<dbReference type="Gene3D" id="2.30.30.110">
    <property type="match status" value="1"/>
</dbReference>
<gene>
    <name evidence="1" type="ORF">F0P94_03000</name>
</gene>
<dbReference type="Proteomes" id="UP000326570">
    <property type="component" value="Unassembled WGS sequence"/>
</dbReference>
<keyword evidence="2" id="KW-1185">Reference proteome</keyword>